<dbReference type="InterPro" id="IPR038718">
    <property type="entry name" value="SNF2-like_sf"/>
</dbReference>
<dbReference type="Proteomes" id="UP001342314">
    <property type="component" value="Unassembled WGS sequence"/>
</dbReference>
<feature type="region of interest" description="Disordered" evidence="4">
    <location>
        <begin position="142"/>
        <end position="175"/>
    </location>
</feature>
<keyword evidence="8" id="KW-1185">Reference proteome</keyword>
<accession>A0AAV5GI01</accession>
<dbReference type="SUPFAM" id="SSF52540">
    <property type="entry name" value="P-loop containing nucleoside triphosphate hydrolases"/>
    <property type="match status" value="2"/>
</dbReference>
<comment type="caution">
    <text evidence="7">The sequence shown here is derived from an EMBL/GenBank/DDBJ whole genome shotgun (WGS) entry which is preliminary data.</text>
</comment>
<reference evidence="7 8" key="1">
    <citation type="submission" date="2021-12" db="EMBL/GenBank/DDBJ databases">
        <title>High titer production of polyol ester of fatty acids by Rhodotorula paludigena BS15 towards product separation-free biomass refinery.</title>
        <authorList>
            <person name="Mano J."/>
            <person name="Ono H."/>
            <person name="Tanaka T."/>
            <person name="Naito K."/>
            <person name="Sushida H."/>
            <person name="Ike M."/>
            <person name="Tokuyasu K."/>
            <person name="Kitaoka M."/>
        </authorList>
    </citation>
    <scope>NUCLEOTIDE SEQUENCE [LARGE SCALE GENOMIC DNA]</scope>
    <source>
        <strain evidence="7 8">BS15</strain>
    </source>
</reference>
<evidence type="ECO:0000259" key="5">
    <source>
        <dbReference type="PROSITE" id="PS51192"/>
    </source>
</evidence>
<evidence type="ECO:0000256" key="3">
    <source>
        <dbReference type="ARBA" id="ARBA00022840"/>
    </source>
</evidence>
<dbReference type="InterPro" id="IPR014001">
    <property type="entry name" value="Helicase_ATP-bd"/>
</dbReference>
<dbReference type="GO" id="GO:0005634">
    <property type="term" value="C:nucleus"/>
    <property type="evidence" value="ECO:0007669"/>
    <property type="project" value="TreeGrafter"/>
</dbReference>
<dbReference type="PANTHER" id="PTHR45626:SF51">
    <property type="entry name" value="SNF2-RELATED DOMAIN-CONTAINING PROTEIN"/>
    <property type="match status" value="1"/>
</dbReference>
<feature type="domain" description="Helicase C-terminal" evidence="6">
    <location>
        <begin position="1009"/>
        <end position="1173"/>
    </location>
</feature>
<dbReference type="EMBL" id="BQKY01000004">
    <property type="protein sequence ID" value="GJN89115.1"/>
    <property type="molecule type" value="Genomic_DNA"/>
</dbReference>
<organism evidence="7 8">
    <name type="scientific">Rhodotorula paludigena</name>
    <dbReference type="NCBI Taxonomy" id="86838"/>
    <lineage>
        <taxon>Eukaryota</taxon>
        <taxon>Fungi</taxon>
        <taxon>Dikarya</taxon>
        <taxon>Basidiomycota</taxon>
        <taxon>Pucciniomycotina</taxon>
        <taxon>Microbotryomycetes</taxon>
        <taxon>Sporidiobolales</taxon>
        <taxon>Sporidiobolaceae</taxon>
        <taxon>Rhodotorula</taxon>
    </lineage>
</organism>
<dbReference type="AlphaFoldDB" id="A0AAV5GI01"/>
<evidence type="ECO:0000256" key="1">
    <source>
        <dbReference type="ARBA" id="ARBA00022741"/>
    </source>
</evidence>
<dbReference type="InterPro" id="IPR027417">
    <property type="entry name" value="P-loop_NTPase"/>
</dbReference>
<feature type="compositionally biased region" description="Low complexity" evidence="4">
    <location>
        <begin position="142"/>
        <end position="156"/>
    </location>
</feature>
<keyword evidence="2" id="KW-0378">Hydrolase</keyword>
<dbReference type="GO" id="GO:0005524">
    <property type="term" value="F:ATP binding"/>
    <property type="evidence" value="ECO:0007669"/>
    <property type="project" value="UniProtKB-KW"/>
</dbReference>
<evidence type="ECO:0000313" key="7">
    <source>
        <dbReference type="EMBL" id="GJN89115.1"/>
    </source>
</evidence>
<dbReference type="InterPro" id="IPR050628">
    <property type="entry name" value="SNF2_RAD54_helicase_TF"/>
</dbReference>
<dbReference type="Pfam" id="PF00176">
    <property type="entry name" value="SNF2-rel_dom"/>
    <property type="match status" value="1"/>
</dbReference>
<evidence type="ECO:0000259" key="6">
    <source>
        <dbReference type="PROSITE" id="PS51194"/>
    </source>
</evidence>
<dbReference type="Gene3D" id="3.40.50.10810">
    <property type="entry name" value="Tandem AAA-ATPase domain"/>
    <property type="match status" value="1"/>
</dbReference>
<dbReference type="Pfam" id="PF00271">
    <property type="entry name" value="Helicase_C"/>
    <property type="match status" value="1"/>
</dbReference>
<dbReference type="PROSITE" id="PS51192">
    <property type="entry name" value="HELICASE_ATP_BIND_1"/>
    <property type="match status" value="1"/>
</dbReference>
<dbReference type="GO" id="GO:0006281">
    <property type="term" value="P:DNA repair"/>
    <property type="evidence" value="ECO:0007669"/>
    <property type="project" value="TreeGrafter"/>
</dbReference>
<dbReference type="InterPro" id="IPR000330">
    <property type="entry name" value="SNF2_N"/>
</dbReference>
<dbReference type="PROSITE" id="PS51194">
    <property type="entry name" value="HELICASE_CTER"/>
    <property type="match status" value="1"/>
</dbReference>
<dbReference type="InterPro" id="IPR001650">
    <property type="entry name" value="Helicase_C-like"/>
</dbReference>
<dbReference type="InterPro" id="IPR049730">
    <property type="entry name" value="SNF2/RAD54-like_C"/>
</dbReference>
<dbReference type="GO" id="GO:0016787">
    <property type="term" value="F:hydrolase activity"/>
    <property type="evidence" value="ECO:0007669"/>
    <property type="project" value="UniProtKB-KW"/>
</dbReference>
<evidence type="ECO:0000256" key="2">
    <source>
        <dbReference type="ARBA" id="ARBA00022801"/>
    </source>
</evidence>
<dbReference type="GO" id="GO:0008094">
    <property type="term" value="F:ATP-dependent activity, acting on DNA"/>
    <property type="evidence" value="ECO:0007669"/>
    <property type="project" value="TreeGrafter"/>
</dbReference>
<keyword evidence="1" id="KW-0547">Nucleotide-binding</keyword>
<dbReference type="CDD" id="cd18793">
    <property type="entry name" value="SF2_C_SNF"/>
    <property type="match status" value="1"/>
</dbReference>
<proteinExistence type="predicted"/>
<evidence type="ECO:0000313" key="8">
    <source>
        <dbReference type="Proteomes" id="UP001342314"/>
    </source>
</evidence>
<keyword evidence="3" id="KW-0067">ATP-binding</keyword>
<evidence type="ECO:0000256" key="4">
    <source>
        <dbReference type="SAM" id="MobiDB-lite"/>
    </source>
</evidence>
<name>A0AAV5GI01_9BASI</name>
<sequence>MSSTIQVKAEPDGHVATAGTPESGVARAMVAVKGGAHAMDEDLCDWHEGRGELSKLSQRNGQAAIPLSRVEAHSAAPVSPSRSIERKLIPLDRLIPIGTLVLPHHRLNPDVPPQQAEDGWINLSRDTLQAITLVTAEPAALVVTPPSPSPSNSRSVAGKKRKASTAGGSSSKKAKLSAHPHLDALVALSSAVGARATVRLVGDSALVRVYLVPQDLPELKDAAYKYGRLQRPAGSRILGLLSAVRVSPEEWAGELSEEGDSPLFMEETDKRSLLEVYRDISSPIEDTAYPNNLEASDEIKARLLWAFDENPEGVQAELFPYQRATLAKMLARELAPQRIPRPSYLQRRTALGTSNSEFYISLDGDVRFEPPTDVDSKGGILAEDMGVGKTLIVLSLVMATLSELPKLEGTSTYLDGSAPSPPPVLLTDVSVEFPFPAEIAEARKLKTRVPDLLPGVQLDEREMEQYQDALSRQAQEDAEVPDLPFPSLRSLMVHHVKSAPVAIRYPHYDEAEGELPLPQRLFDTLQASPPFYRVFPSPEQRESREGRKGAFKPLKVVVAPTTLVIVPTDLVRQWKDEIDKHIEKNKLRVLVLRTAKDKFRSPEEMATFDLILMSVARFSDAADANNTSLRSVHWRRIVIDEGHVLANGTRMRKLAEELRTEARWAVSGTPSTNLRGGHSGEESALFATTSASGGDRTDLDRLGQLFSRFIQHPAFPRPDSLRKLVKSSVCGIGERAYRLATVFDRAIIRHHTDVIKPVLNLPPLTTRKVEIEMEEGERKVYNALLAFFASNSVTSQRVDVDYLFHKSKRQHLDTLCSNLATATTFFGSTEFASQVFEARVYAERSMTTKRSVDWSVEDFDTQRKVMQVLQEALDDREVTLTAGTPAVAFEVRGLDDELVRTFLGLKAANNPLGRTLVSQNELVRLRVDLKELQHADVKGWDDDEELIEELITFEDKRKRIDARPKNYVADPDEEPLFKKRGKKDKTPIVPLPDDSVFRQVQLVRTTSSKINYIVSELRKYPDDKFIVFSSSNVDLLFSNLSETLDLVGIPHAIFASGHSRIGDRGSVAQRFNATTAHECQAILIDAKLGGRGITLTSATRMIFLEPLWQPDLEVQAMKRAHRLGQTKPVDLQILLVKTTFEEALLHRRGELKSEDFAKKIKAPQQDTQLRTLLQRAQYLEPAERAKQGLPVSPAFDPPVMLIRDDGMEGMLLKG</sequence>
<protein>
    <submittedName>
        <fullName evidence="7">Uncharacterized protein</fullName>
    </submittedName>
</protein>
<gene>
    <name evidence="7" type="ORF">Rhopal_002089-T1</name>
</gene>
<dbReference type="PANTHER" id="PTHR45626">
    <property type="entry name" value="TRANSCRIPTION TERMINATION FACTOR 2-RELATED"/>
    <property type="match status" value="1"/>
</dbReference>
<feature type="domain" description="Helicase ATP-binding" evidence="5">
    <location>
        <begin position="560"/>
        <end position="675"/>
    </location>
</feature>
<dbReference type="SMART" id="SM00487">
    <property type="entry name" value="DEXDc"/>
    <property type="match status" value="1"/>
</dbReference>
<feature type="region of interest" description="Disordered" evidence="4">
    <location>
        <begin position="1"/>
        <end position="21"/>
    </location>
</feature>
<dbReference type="Gene3D" id="3.40.50.300">
    <property type="entry name" value="P-loop containing nucleotide triphosphate hydrolases"/>
    <property type="match status" value="1"/>
</dbReference>